<dbReference type="EMBL" id="CP007127">
    <property type="protein sequence ID" value="AHG87564.1"/>
    <property type="molecule type" value="Genomic_DNA"/>
</dbReference>
<dbReference type="EMBL" id="CP007128">
    <property type="protein sequence ID" value="AHG87585.1"/>
    <property type="molecule type" value="Genomic_DNA"/>
</dbReference>
<evidence type="ECO:0000313" key="4">
    <source>
        <dbReference type="EMBL" id="AHG87585.1"/>
    </source>
</evidence>
<dbReference type="InParanoid" id="W0RB93"/>
<feature type="compositionally biased region" description="Low complexity" evidence="1">
    <location>
        <begin position="25"/>
        <end position="34"/>
    </location>
</feature>
<feature type="region of interest" description="Disordered" evidence="1">
    <location>
        <begin position="15"/>
        <end position="34"/>
    </location>
</feature>
<dbReference type="Proteomes" id="UP000019151">
    <property type="component" value="Chromosome"/>
</dbReference>
<reference evidence="4 5" key="2">
    <citation type="journal article" date="2014" name="Genome Announc.">
        <title>Genome Sequence and Methylome of Soil Bacterium Gemmatirosa kalamazoonensis KBS708T, a Member of the Rarely Cultivated Gemmatimonadetes Phylum.</title>
        <authorList>
            <person name="Debruyn J.M."/>
            <person name="Radosevich M."/>
            <person name="Wommack K.E."/>
            <person name="Polson S.W."/>
            <person name="Hauser L.J."/>
            <person name="Fawaz M.N."/>
            <person name="Korlach J."/>
            <person name="Tsai Y.C."/>
        </authorList>
    </citation>
    <scope>NUCLEOTIDE SEQUENCE [LARGE SCALE GENOMIC DNA]</scope>
    <source>
        <strain evidence="4 5">KBS708</strain>
    </source>
</reference>
<dbReference type="KEGG" id="gba:J421_0048"/>
<accession>W0RB93</accession>
<evidence type="ECO:0000313" key="2">
    <source>
        <dbReference type="EMBL" id="AHG87541.1"/>
    </source>
</evidence>
<dbReference type="AlphaFoldDB" id="W0RB93"/>
<gene>
    <name evidence="2" type="ORF">J421_0003</name>
    <name evidence="3" type="ORF">J421_0026</name>
    <name evidence="4" type="ORF">J421_0048</name>
</gene>
<dbReference type="Proteomes" id="UP000019151">
    <property type="component" value="Extrachromosomal Element ECE"/>
</dbReference>
<dbReference type="RefSeq" id="WP_025409132.1">
    <property type="nucleotide sequence ID" value="NZ_CP007127.1"/>
</dbReference>
<dbReference type="EMBL" id="CP007127">
    <property type="protein sequence ID" value="AHG87541.1"/>
    <property type="molecule type" value="Genomic_DNA"/>
</dbReference>
<dbReference type="HOGENOM" id="CLU_1978319_0_0_0"/>
<evidence type="ECO:0000313" key="5">
    <source>
        <dbReference type="Proteomes" id="UP000019151"/>
    </source>
</evidence>
<evidence type="ECO:0000256" key="1">
    <source>
        <dbReference type="SAM" id="MobiDB-lite"/>
    </source>
</evidence>
<organism evidence="4 5">
    <name type="scientific">Gemmatirosa kalamazoonensis</name>
    <dbReference type="NCBI Taxonomy" id="861299"/>
    <lineage>
        <taxon>Bacteria</taxon>
        <taxon>Pseudomonadati</taxon>
        <taxon>Gemmatimonadota</taxon>
        <taxon>Gemmatimonadia</taxon>
        <taxon>Gemmatimonadales</taxon>
        <taxon>Gemmatimonadaceae</taxon>
        <taxon>Gemmatirosa</taxon>
    </lineage>
</organism>
<name>W0RB93_9BACT</name>
<keyword evidence="5" id="KW-1185">Reference proteome</keyword>
<evidence type="ECO:0000313" key="3">
    <source>
        <dbReference type="EMBL" id="AHG87564.1"/>
    </source>
</evidence>
<protein>
    <submittedName>
        <fullName evidence="4">Uncharacterized protein</fullName>
    </submittedName>
</protein>
<reference evidence="4" key="1">
    <citation type="submission" date="2013-12" db="EMBL/GenBank/DDBJ databases">
        <authorList>
            <person name="DeBruyn J.M."/>
            <person name="Radosevich M."/>
            <person name="Wommack K.Eric."/>
            <person name="Polson S."/>
            <person name="Hauser L.J."/>
            <person name="Fawaz M.N."/>
            <person name="Korlach J."/>
            <person name="Tsai Y.-C."/>
        </authorList>
    </citation>
    <scope>NUCLEOTIDE SEQUENCE</scope>
    <source>
        <strain evidence="4">KBS708</strain>
    </source>
</reference>
<proteinExistence type="predicted"/>
<dbReference type="STRING" id="861299.J421_0003"/>
<sequence length="126" mass="13050">MTRALTLSRDGASARFGHAPRARRAPTAPTAPSVPPTSFAPFASLGPIVLRAECAICGPFAAAPGDLILVRPGAGRPVVLQRELPEDYAALRSLVAGGALNALETSPTEAARVLRVLALSVQETDR</sequence>